<gene>
    <name evidence="1" type="ORF">HZ283_07385</name>
</gene>
<organism evidence="1">
    <name type="scientific">Proteus mirabilis</name>
    <dbReference type="NCBI Taxonomy" id="584"/>
    <lineage>
        <taxon>Bacteria</taxon>
        <taxon>Pseudomonadati</taxon>
        <taxon>Pseudomonadota</taxon>
        <taxon>Gammaproteobacteria</taxon>
        <taxon>Enterobacterales</taxon>
        <taxon>Morganellaceae</taxon>
        <taxon>Proteus</taxon>
    </lineage>
</organism>
<dbReference type="EMBL" id="CP059056">
    <property type="protein sequence ID" value="QLJ20635.1"/>
    <property type="molecule type" value="Genomic_DNA"/>
</dbReference>
<accession>A0A7D6A4A7</accession>
<evidence type="ECO:0000313" key="1">
    <source>
        <dbReference type="EMBL" id="QLJ20635.1"/>
    </source>
</evidence>
<sequence length="146" mass="16750">MISFLKKRALKKRIEKLDATILNNIVSIESIFKEKIFFNRDIDDIKLRAIAVAGVLHACTEMRQLYANDELIGKSLFYSCMRFAPVEYTDLIIDLAEELNHPKKNINENFWPCYSSKTDDQGDLAIVYMALIDIAPIVGSNIINNY</sequence>
<dbReference type="RefSeq" id="WP_049221499.1">
    <property type="nucleotide sequence ID" value="NZ_CP189777.1"/>
</dbReference>
<reference evidence="1" key="1">
    <citation type="submission" date="2020-07" db="EMBL/GenBank/DDBJ databases">
        <title>Hypervirulent multi-drug resistant Proteus mirabilis strain with mosaic plasmid.</title>
        <authorList>
            <person name="Shelenkov A."/>
            <person name="Mikhaylova Y.V."/>
            <person name="Yanushevich Y.G."/>
            <person name="Petrova L."/>
            <person name="Fomina V."/>
            <person name="Zamyatin M."/>
            <person name="Shagin D."/>
        </authorList>
    </citation>
    <scope>NUCLEOTIDE SEQUENCE</scope>
    <source>
        <strain evidence="1">CriePir89</strain>
    </source>
</reference>
<proteinExistence type="predicted"/>
<dbReference type="AlphaFoldDB" id="A0A7D6A4A7"/>
<name>A0A7D6A4A7_PROMI</name>
<protein>
    <submittedName>
        <fullName evidence="1">Uncharacterized protein</fullName>
    </submittedName>
</protein>